<reference evidence="2 3" key="1">
    <citation type="submission" date="2018-11" db="EMBL/GenBank/DDBJ databases">
        <authorList>
            <consortium name="Pathogen Informatics"/>
        </authorList>
    </citation>
    <scope>NUCLEOTIDE SEQUENCE [LARGE SCALE GENOMIC DNA]</scope>
    <source>
        <strain evidence="2 3">Zambia</strain>
    </source>
</reference>
<accession>A0A183MZH9</accession>
<organism evidence="2 3">
    <name type="scientific">Schistosoma margrebowiei</name>
    <dbReference type="NCBI Taxonomy" id="48269"/>
    <lineage>
        <taxon>Eukaryota</taxon>
        <taxon>Metazoa</taxon>
        <taxon>Spiralia</taxon>
        <taxon>Lophotrochozoa</taxon>
        <taxon>Platyhelminthes</taxon>
        <taxon>Trematoda</taxon>
        <taxon>Digenea</taxon>
        <taxon>Strigeidida</taxon>
        <taxon>Schistosomatoidea</taxon>
        <taxon>Schistosomatidae</taxon>
        <taxon>Schistosoma</taxon>
    </lineage>
</organism>
<dbReference type="PANTHER" id="PTHR38681">
    <property type="entry name" value="RETROVIRUS-RELATED POL POLYPROTEIN FROM TRANSPOSON 412-LIKE PROTEIN-RELATED"/>
    <property type="match status" value="1"/>
</dbReference>
<dbReference type="EMBL" id="UZAI01018713">
    <property type="protein sequence ID" value="VDP39598.1"/>
    <property type="molecule type" value="Genomic_DNA"/>
</dbReference>
<sequence>MRTLHPVSTRIQHRQVALPRGFSTCSHVLIRVDSVRKPLLQPYEGPFHAISRHEKTFKADRHDRVEIVSIDRLKPAQVDDSALDDYLRHNAGPIKPSSGIPTSTSEPTLDTPETSFSRPSQQRVSSVPSTDETSVPRPNQQTIPPLASDEIAGSCSTNATTVSRSGCQVRLTAQSTTDTV</sequence>
<dbReference type="Proteomes" id="UP000277204">
    <property type="component" value="Unassembled WGS sequence"/>
</dbReference>
<keyword evidence="3" id="KW-1185">Reference proteome</keyword>
<evidence type="ECO:0000256" key="1">
    <source>
        <dbReference type="SAM" id="MobiDB-lite"/>
    </source>
</evidence>
<dbReference type="PANTHER" id="PTHR38681:SF1">
    <property type="entry name" value="RETROVIRUS-RELATED POL POLYPROTEIN FROM TRANSPOSON 412-LIKE PROTEIN"/>
    <property type="match status" value="1"/>
</dbReference>
<evidence type="ECO:0000313" key="3">
    <source>
        <dbReference type="Proteomes" id="UP000277204"/>
    </source>
</evidence>
<feature type="compositionally biased region" description="Polar residues" evidence="1">
    <location>
        <begin position="99"/>
        <end position="143"/>
    </location>
</feature>
<feature type="region of interest" description="Disordered" evidence="1">
    <location>
        <begin position="87"/>
        <end position="151"/>
    </location>
</feature>
<dbReference type="AlphaFoldDB" id="A0A183MZH9"/>
<dbReference type="STRING" id="48269.A0A183MZH9"/>
<gene>
    <name evidence="2" type="ORF">SMRZ_LOCUS21454</name>
</gene>
<proteinExistence type="predicted"/>
<protein>
    <submittedName>
        <fullName evidence="2">Uncharacterized protein</fullName>
    </submittedName>
</protein>
<evidence type="ECO:0000313" key="2">
    <source>
        <dbReference type="EMBL" id="VDP39598.1"/>
    </source>
</evidence>
<name>A0A183MZH9_9TREM</name>